<dbReference type="Proteomes" id="UP000664169">
    <property type="component" value="Unassembled WGS sequence"/>
</dbReference>
<feature type="compositionally biased region" description="Low complexity" evidence="1">
    <location>
        <begin position="63"/>
        <end position="80"/>
    </location>
</feature>
<feature type="compositionally biased region" description="Polar residues" evidence="1">
    <location>
        <begin position="42"/>
        <end position="53"/>
    </location>
</feature>
<proteinExistence type="predicted"/>
<keyword evidence="3" id="KW-1185">Reference proteome</keyword>
<dbReference type="AlphaFoldDB" id="A0A8H3IT37"/>
<reference evidence="2" key="1">
    <citation type="submission" date="2021-03" db="EMBL/GenBank/DDBJ databases">
        <authorList>
            <person name="Tagirdzhanova G."/>
        </authorList>
    </citation>
    <scope>NUCLEOTIDE SEQUENCE</scope>
</reference>
<sequence length="136" mass="14389">MSASELPDFSTLAAKPPQRPTANLTTRPSTSNYASALASVSAAGQDNQSSKQNKPFVITIDGTAASQEETTSSASPSSVSWRPNLDRQQSWSMQDRKRAMQSPLMSPMLERGKGGDFGFSTKDDQESQDGATGGGV</sequence>
<name>A0A8H3IT37_9LECA</name>
<organism evidence="2 3">
    <name type="scientific">Gomphillus americanus</name>
    <dbReference type="NCBI Taxonomy" id="1940652"/>
    <lineage>
        <taxon>Eukaryota</taxon>
        <taxon>Fungi</taxon>
        <taxon>Dikarya</taxon>
        <taxon>Ascomycota</taxon>
        <taxon>Pezizomycotina</taxon>
        <taxon>Lecanoromycetes</taxon>
        <taxon>OSLEUM clade</taxon>
        <taxon>Ostropomycetidae</taxon>
        <taxon>Ostropales</taxon>
        <taxon>Graphidaceae</taxon>
        <taxon>Gomphilloideae</taxon>
        <taxon>Gomphillus</taxon>
    </lineage>
</organism>
<comment type="caution">
    <text evidence="2">The sequence shown here is derived from an EMBL/GenBank/DDBJ whole genome shotgun (WGS) entry which is preliminary data.</text>
</comment>
<evidence type="ECO:0000313" key="3">
    <source>
        <dbReference type="Proteomes" id="UP000664169"/>
    </source>
</evidence>
<protein>
    <submittedName>
        <fullName evidence="2">Uncharacterized protein</fullName>
    </submittedName>
</protein>
<evidence type="ECO:0000313" key="2">
    <source>
        <dbReference type="EMBL" id="CAF9925254.1"/>
    </source>
</evidence>
<feature type="region of interest" description="Disordered" evidence="1">
    <location>
        <begin position="1"/>
        <end position="136"/>
    </location>
</feature>
<evidence type="ECO:0000256" key="1">
    <source>
        <dbReference type="SAM" id="MobiDB-lite"/>
    </source>
</evidence>
<dbReference type="OrthoDB" id="5425892at2759"/>
<dbReference type="EMBL" id="CAJPDQ010000023">
    <property type="protein sequence ID" value="CAF9925254.1"/>
    <property type="molecule type" value="Genomic_DNA"/>
</dbReference>
<accession>A0A8H3IT37</accession>
<gene>
    <name evidence="2" type="ORF">GOMPHAMPRED_003841</name>
</gene>
<feature type="compositionally biased region" description="Polar residues" evidence="1">
    <location>
        <begin position="20"/>
        <end position="34"/>
    </location>
</feature>